<dbReference type="STRING" id="134605.HMPREF3206_00689"/>
<dbReference type="Proteomes" id="UP000070617">
    <property type="component" value="Unassembled WGS sequence"/>
</dbReference>
<dbReference type="AlphaFoldDB" id="A0A133NGS4"/>
<evidence type="ECO:0000313" key="2">
    <source>
        <dbReference type="EMBL" id="KXA15492.1"/>
    </source>
</evidence>
<gene>
    <name evidence="2" type="ORF">HMPREF3206_00689</name>
</gene>
<dbReference type="InterPro" id="IPR013670">
    <property type="entry name" value="EcoEI_R_C_dom"/>
</dbReference>
<comment type="caution">
    <text evidence="2">The sequence shown here is derived from an EMBL/GenBank/DDBJ whole genome shotgun (WGS) entry which is preliminary data.</text>
</comment>
<accession>A0A133NGS4</accession>
<reference evidence="3" key="1">
    <citation type="submission" date="2016-01" db="EMBL/GenBank/DDBJ databases">
        <authorList>
            <person name="Mitreva M."/>
            <person name="Pepin K.H."/>
            <person name="Mihindukulasuriya K.A."/>
            <person name="Fulton R."/>
            <person name="Fronick C."/>
            <person name="O'Laughlin M."/>
            <person name="Miner T."/>
            <person name="Herter B."/>
            <person name="Rosa B.A."/>
            <person name="Cordes M."/>
            <person name="Tomlinson C."/>
            <person name="Wollam A."/>
            <person name="Palsikar V.B."/>
            <person name="Mardis E.R."/>
            <person name="Wilson R.K."/>
        </authorList>
    </citation>
    <scope>NUCLEOTIDE SEQUENCE [LARGE SCALE GENOMIC DNA]</scope>
    <source>
        <strain evidence="3">CMW8396</strain>
    </source>
</reference>
<dbReference type="GO" id="GO:0003677">
    <property type="term" value="F:DNA binding"/>
    <property type="evidence" value="ECO:0007669"/>
    <property type="project" value="InterPro"/>
</dbReference>
<dbReference type="GO" id="GO:0003824">
    <property type="term" value="F:catalytic activity"/>
    <property type="evidence" value="ECO:0007669"/>
    <property type="project" value="InterPro"/>
</dbReference>
<keyword evidence="3" id="KW-1185">Reference proteome</keyword>
<dbReference type="EMBL" id="LRPX01000027">
    <property type="protein sequence ID" value="KXA15492.1"/>
    <property type="molecule type" value="Genomic_DNA"/>
</dbReference>
<dbReference type="RefSeq" id="WP_315968294.1">
    <property type="nucleotide sequence ID" value="NZ_KQ956522.1"/>
</dbReference>
<dbReference type="REBASE" id="169881">
    <property type="entry name" value="Fsp8396ORF690P"/>
</dbReference>
<dbReference type="GO" id="GO:0006304">
    <property type="term" value="P:DNA modification"/>
    <property type="evidence" value="ECO:0007669"/>
    <property type="project" value="InterPro"/>
</dbReference>
<organism evidence="2 3">
    <name type="scientific">Fusobacterium equinum</name>
    <dbReference type="NCBI Taxonomy" id="134605"/>
    <lineage>
        <taxon>Bacteria</taxon>
        <taxon>Fusobacteriati</taxon>
        <taxon>Fusobacteriota</taxon>
        <taxon>Fusobacteriia</taxon>
        <taxon>Fusobacteriales</taxon>
        <taxon>Fusobacteriaceae</taxon>
        <taxon>Fusobacterium</taxon>
    </lineage>
</organism>
<sequence>KDSSLNSAYRSVKNEDIAADILTYVKNVIKGSPIIGKERKIEDVMGRIKKLNKWNRVQRDILEKIAQSLRNDNYLTEEDFNSGRLKESYGGYERLNNRLNGLLEEIVEIINEEIILN</sequence>
<protein>
    <recommendedName>
        <fullName evidence="1">EcoEI R protein C-terminal domain-containing protein</fullName>
    </recommendedName>
</protein>
<dbReference type="PATRIC" id="fig|134605.3.peg.692"/>
<evidence type="ECO:0000313" key="3">
    <source>
        <dbReference type="Proteomes" id="UP000070617"/>
    </source>
</evidence>
<dbReference type="Pfam" id="PF08463">
    <property type="entry name" value="EcoEI_R_C"/>
    <property type="match status" value="1"/>
</dbReference>
<proteinExistence type="predicted"/>
<feature type="domain" description="EcoEI R protein C-terminal" evidence="1">
    <location>
        <begin position="3"/>
        <end position="114"/>
    </location>
</feature>
<name>A0A133NGS4_9FUSO</name>
<evidence type="ECO:0000259" key="1">
    <source>
        <dbReference type="Pfam" id="PF08463"/>
    </source>
</evidence>
<feature type="non-terminal residue" evidence="2">
    <location>
        <position position="1"/>
    </location>
</feature>